<feature type="binding site" evidence="5">
    <location>
        <position position="132"/>
    </location>
    <ligand>
        <name>N(2)-acetyl-L-ornithine</name>
        <dbReference type="ChEBI" id="CHEBI:57805"/>
    </ligand>
</feature>
<dbReference type="InterPro" id="IPR015422">
    <property type="entry name" value="PyrdxlP-dep_Trfase_small"/>
</dbReference>
<dbReference type="GO" id="GO:0003992">
    <property type="term" value="F:N2-acetyl-L-ornithine:2-oxoglutarate 5-aminotransferase activity"/>
    <property type="evidence" value="ECO:0007669"/>
    <property type="project" value="UniProtKB-UniRule"/>
</dbReference>
<reference evidence="6 7" key="1">
    <citation type="submission" date="2018-05" db="EMBL/GenBank/DDBJ databases">
        <title>Genomic Encyclopedia of Type Strains, Phase IV (KMG-IV): sequencing the most valuable type-strain genomes for metagenomic binning, comparative biology and taxonomic classification.</title>
        <authorList>
            <person name="Goeker M."/>
        </authorList>
    </citation>
    <scope>NUCLEOTIDE SEQUENCE [LARGE SCALE GENOMIC DNA]</scope>
    <source>
        <strain evidence="6 7">DSM 6462</strain>
    </source>
</reference>
<dbReference type="Proteomes" id="UP000248021">
    <property type="component" value="Unassembled WGS sequence"/>
</dbReference>
<comment type="miscellaneous">
    <text evidence="5">May also have succinyldiaminopimelate aminotransferase activity, thus carrying out the corresponding step in lysine biosynthesis.</text>
</comment>
<evidence type="ECO:0000313" key="7">
    <source>
        <dbReference type="Proteomes" id="UP000248021"/>
    </source>
</evidence>
<comment type="catalytic activity">
    <reaction evidence="5">
        <text>N(2)-acetyl-L-ornithine + 2-oxoglutarate = N-acetyl-L-glutamate 5-semialdehyde + L-glutamate</text>
        <dbReference type="Rhea" id="RHEA:18049"/>
        <dbReference type="ChEBI" id="CHEBI:16810"/>
        <dbReference type="ChEBI" id="CHEBI:29123"/>
        <dbReference type="ChEBI" id="CHEBI:29985"/>
        <dbReference type="ChEBI" id="CHEBI:57805"/>
        <dbReference type="EC" id="2.6.1.11"/>
    </reaction>
</comment>
<feature type="modified residue" description="N6-(pyridoxal phosphate)lysine" evidence="5">
    <location>
        <position position="243"/>
    </location>
</feature>
<keyword evidence="2 5" id="KW-0032">Aminotransferase</keyword>
<feature type="binding site" evidence="5">
    <location>
        <position position="272"/>
    </location>
    <ligand>
        <name>pyridoxal 5'-phosphate</name>
        <dbReference type="ChEBI" id="CHEBI:597326"/>
    </ligand>
</feature>
<dbReference type="GO" id="GO:0042802">
    <property type="term" value="F:identical protein binding"/>
    <property type="evidence" value="ECO:0007669"/>
    <property type="project" value="TreeGrafter"/>
</dbReference>
<evidence type="ECO:0000256" key="2">
    <source>
        <dbReference type="ARBA" id="ARBA00022576"/>
    </source>
</evidence>
<dbReference type="PIRSF" id="PIRSF000521">
    <property type="entry name" value="Transaminase_4ab_Lys_Orn"/>
    <property type="match status" value="1"/>
</dbReference>
<keyword evidence="5" id="KW-0028">Amino-acid biosynthesis</keyword>
<comment type="similarity">
    <text evidence="5">Belongs to the class-III pyridoxal-phosphate-dependent aminotransferase family. ArgD subfamily.</text>
</comment>
<dbReference type="InterPro" id="IPR015421">
    <property type="entry name" value="PyrdxlP-dep_Trfase_major"/>
</dbReference>
<dbReference type="RefSeq" id="WP_110373229.1">
    <property type="nucleotide sequence ID" value="NZ_CAKNFM010000006.1"/>
</dbReference>
<dbReference type="AlphaFoldDB" id="A0A2V3UHH6"/>
<dbReference type="PROSITE" id="PS00600">
    <property type="entry name" value="AA_TRANSFER_CLASS_3"/>
    <property type="match status" value="1"/>
</dbReference>
<dbReference type="GO" id="GO:0030170">
    <property type="term" value="F:pyridoxal phosphate binding"/>
    <property type="evidence" value="ECO:0007669"/>
    <property type="project" value="InterPro"/>
</dbReference>
<dbReference type="EC" id="2.6.1.11" evidence="5"/>
<keyword evidence="5" id="KW-0963">Cytoplasm</keyword>
<evidence type="ECO:0000256" key="4">
    <source>
        <dbReference type="ARBA" id="ARBA00022898"/>
    </source>
</evidence>
<dbReference type="PANTHER" id="PTHR11986">
    <property type="entry name" value="AMINOTRANSFERASE CLASS III"/>
    <property type="match status" value="1"/>
</dbReference>
<keyword evidence="3 5" id="KW-0808">Transferase</keyword>
<dbReference type="FunFam" id="3.40.640.10:FF:000004">
    <property type="entry name" value="Acetylornithine aminotransferase"/>
    <property type="match status" value="1"/>
</dbReference>
<evidence type="ECO:0000256" key="3">
    <source>
        <dbReference type="ARBA" id="ARBA00022679"/>
    </source>
</evidence>
<dbReference type="CDD" id="cd00610">
    <property type="entry name" value="OAT_like"/>
    <property type="match status" value="1"/>
</dbReference>
<feature type="binding site" evidence="5">
    <location>
        <position position="129"/>
    </location>
    <ligand>
        <name>pyridoxal 5'-phosphate</name>
        <dbReference type="ChEBI" id="CHEBI:597326"/>
    </ligand>
</feature>
<feature type="binding site" evidence="5">
    <location>
        <position position="271"/>
    </location>
    <ligand>
        <name>N(2)-acetyl-L-ornithine</name>
        <dbReference type="ChEBI" id="CHEBI:57805"/>
    </ligand>
</feature>
<proteinExistence type="inferred from homology"/>
<protein>
    <recommendedName>
        <fullName evidence="5">Acetylornithine aminotransferase</fullName>
        <shortName evidence="5">ACOAT</shortName>
        <ecNumber evidence="5">2.6.1.11</ecNumber>
    </recommendedName>
</protein>
<dbReference type="EMBL" id="QJJK01000001">
    <property type="protein sequence ID" value="PXW64825.1"/>
    <property type="molecule type" value="Genomic_DNA"/>
</dbReference>
<name>A0A2V3UHH6_9HYPH</name>
<evidence type="ECO:0000256" key="5">
    <source>
        <dbReference type="HAMAP-Rule" id="MF_01107"/>
    </source>
</evidence>
<dbReference type="Gene3D" id="3.40.640.10">
    <property type="entry name" value="Type I PLP-dependent aspartate aminotransferase-like (Major domain)"/>
    <property type="match status" value="1"/>
</dbReference>
<dbReference type="OrthoDB" id="9801834at2"/>
<dbReference type="InterPro" id="IPR005814">
    <property type="entry name" value="Aminotrans_3"/>
</dbReference>
<comment type="caution">
    <text evidence="6">The sequence shown here is derived from an EMBL/GenBank/DDBJ whole genome shotgun (WGS) entry which is preliminary data.</text>
</comment>
<comment type="subcellular location">
    <subcellularLocation>
        <location evidence="5">Cytoplasm</location>
    </subcellularLocation>
</comment>
<keyword evidence="4 5" id="KW-0663">Pyridoxal phosphate</keyword>
<dbReference type="InterPro" id="IPR049704">
    <property type="entry name" value="Aminotrans_3_PPA_site"/>
</dbReference>
<dbReference type="InterPro" id="IPR015424">
    <property type="entry name" value="PyrdxlP-dep_Trfase"/>
</dbReference>
<dbReference type="GO" id="GO:0006526">
    <property type="term" value="P:L-arginine biosynthetic process"/>
    <property type="evidence" value="ECO:0007669"/>
    <property type="project" value="UniProtKB-UniRule"/>
</dbReference>
<dbReference type="Pfam" id="PF00202">
    <property type="entry name" value="Aminotran_3"/>
    <property type="match status" value="1"/>
</dbReference>
<dbReference type="UniPathway" id="UPA00068">
    <property type="reaction ID" value="UER00109"/>
</dbReference>
<dbReference type="HAMAP" id="MF_01107">
    <property type="entry name" value="ArgD_aminotrans_3"/>
    <property type="match status" value="1"/>
</dbReference>
<dbReference type="SUPFAM" id="SSF53383">
    <property type="entry name" value="PLP-dependent transferases"/>
    <property type="match status" value="1"/>
</dbReference>
<dbReference type="InterPro" id="IPR004636">
    <property type="entry name" value="AcOrn/SuccOrn_fam"/>
</dbReference>
<feature type="binding site" evidence="5">
    <location>
        <begin position="214"/>
        <end position="217"/>
    </location>
    <ligand>
        <name>pyridoxal 5'-phosphate</name>
        <dbReference type="ChEBI" id="CHEBI:597326"/>
    </ligand>
</feature>
<dbReference type="PANTHER" id="PTHR11986:SF113">
    <property type="entry name" value="SUCCINYLORNITHINE TRANSAMINASE"/>
    <property type="match status" value="1"/>
</dbReference>
<comment type="pathway">
    <text evidence="5">Amino-acid biosynthesis; L-arginine biosynthesis; N(2)-acetyl-L-ornithine from L-glutamate: step 4/4.</text>
</comment>
<evidence type="ECO:0000256" key="1">
    <source>
        <dbReference type="ARBA" id="ARBA00022571"/>
    </source>
</evidence>
<comment type="subunit">
    <text evidence="5">Homodimer.</text>
</comment>
<gene>
    <name evidence="5" type="primary">argD</name>
    <name evidence="6" type="ORF">C7450_101584</name>
</gene>
<dbReference type="GO" id="GO:0005737">
    <property type="term" value="C:cytoplasm"/>
    <property type="evidence" value="ECO:0007669"/>
    <property type="project" value="UniProtKB-SubCell"/>
</dbReference>
<feature type="binding site" evidence="5">
    <location>
        <begin position="96"/>
        <end position="97"/>
    </location>
    <ligand>
        <name>pyridoxal 5'-phosphate</name>
        <dbReference type="ChEBI" id="CHEBI:597326"/>
    </ligand>
</feature>
<accession>A0A2V3UHH6</accession>
<dbReference type="NCBIfam" id="TIGR00707">
    <property type="entry name" value="argD"/>
    <property type="match status" value="1"/>
</dbReference>
<sequence>MISPLLPTYARPDVEFEKGEGVWLITRQGERYIDLGAGIAVNALGHAHPHLVEALTEQGSKLWHTSNLYRIPGGERLAQRLVDATFADKVFFTNSGAEALECAIKMARKYHAVSGHPERFRIITFEGAFHGRTLATIAAGGQAKYLEGFGPKVEGFDQVPFGDFDALEAAITDATAALLIEPIQGEGGVRSVPPADLRRLRQICDDKGLLLILDEVQTGVGRTGKLFAHEWAGVTPDIMAVAKGIGGGFPMGACLATAEAAKGMTVGTHGTTFGGNPLAMAVGNAVLDVILEDGFLEQVRQKSLLFKQRLAELKDRYPDVITEIRGEGLLLGLKLATPNGEFVDAARAQKALVVAAGANVVRLIPPLTITEAEMAEGLARIDAAAKAVSEAHKKANAGQPELAP</sequence>
<evidence type="ECO:0000313" key="6">
    <source>
        <dbReference type="EMBL" id="PXW64825.1"/>
    </source>
</evidence>
<dbReference type="Gene3D" id="3.90.1150.10">
    <property type="entry name" value="Aspartate Aminotransferase, domain 1"/>
    <property type="match status" value="1"/>
</dbReference>
<keyword evidence="1 5" id="KW-0055">Arginine biosynthesis</keyword>
<dbReference type="NCBIfam" id="NF002325">
    <property type="entry name" value="PRK01278.1"/>
    <property type="match status" value="1"/>
</dbReference>
<dbReference type="InterPro" id="IPR050103">
    <property type="entry name" value="Class-III_PLP-dep_AT"/>
</dbReference>
<keyword evidence="7" id="KW-1185">Reference proteome</keyword>
<comment type="cofactor">
    <cofactor evidence="5">
        <name>pyridoxal 5'-phosphate</name>
        <dbReference type="ChEBI" id="CHEBI:597326"/>
    </cofactor>
    <text evidence="5">Binds 1 pyridoxal phosphate per subunit.</text>
</comment>
<organism evidence="6 7">
    <name type="scientific">Chelatococcus asaccharovorans</name>
    <dbReference type="NCBI Taxonomy" id="28210"/>
    <lineage>
        <taxon>Bacteria</taxon>
        <taxon>Pseudomonadati</taxon>
        <taxon>Pseudomonadota</taxon>
        <taxon>Alphaproteobacteria</taxon>
        <taxon>Hyphomicrobiales</taxon>
        <taxon>Chelatococcaceae</taxon>
        <taxon>Chelatococcus</taxon>
    </lineage>
</organism>